<dbReference type="Gene3D" id="2.160.20.80">
    <property type="entry name" value="E3 ubiquitin-protein ligase SopA"/>
    <property type="match status" value="1"/>
</dbReference>
<gene>
    <name evidence="1" type="ORF">MNBD_ACTINO02-3075</name>
</gene>
<name>A0A3B0SL63_9ZZZZ</name>
<evidence type="ECO:0008006" key="2">
    <source>
        <dbReference type="Google" id="ProtNLM"/>
    </source>
</evidence>
<accession>A0A3B0SL63</accession>
<dbReference type="AlphaFoldDB" id="A0A3B0SL63"/>
<evidence type="ECO:0000313" key="1">
    <source>
        <dbReference type="EMBL" id="VAW04963.1"/>
    </source>
</evidence>
<organism evidence="1">
    <name type="scientific">hydrothermal vent metagenome</name>
    <dbReference type="NCBI Taxonomy" id="652676"/>
    <lineage>
        <taxon>unclassified sequences</taxon>
        <taxon>metagenomes</taxon>
        <taxon>ecological metagenomes</taxon>
    </lineage>
</organism>
<dbReference type="SUPFAM" id="SSF141571">
    <property type="entry name" value="Pentapeptide repeat-like"/>
    <property type="match status" value="1"/>
</dbReference>
<feature type="non-terminal residue" evidence="1">
    <location>
        <position position="130"/>
    </location>
</feature>
<protein>
    <recommendedName>
        <fullName evidence="2">Pentapeptide repeat family protein</fullName>
    </recommendedName>
</protein>
<dbReference type="EMBL" id="UOEK01000305">
    <property type="protein sequence ID" value="VAW04963.1"/>
    <property type="molecule type" value="Genomic_DNA"/>
</dbReference>
<proteinExistence type="predicted"/>
<reference evidence="1" key="1">
    <citation type="submission" date="2018-06" db="EMBL/GenBank/DDBJ databases">
        <authorList>
            <person name="Zhirakovskaya E."/>
        </authorList>
    </citation>
    <scope>NUCLEOTIDE SEQUENCE</scope>
</reference>
<sequence length="130" mass="14465">MADGSGGELSGSYFDVESFDGADWSEALIEHADFETCVFTDVVFRGARIKVGRFADCTFVNCDLSLVEPADTIFTGCTFRNSRMVGMNWTLTREEPHRLHGAHVYEGCDISLSDFTGLDLRDVEFTECRA</sequence>